<evidence type="ECO:0000256" key="8">
    <source>
        <dbReference type="ARBA" id="ARBA00023136"/>
    </source>
</evidence>
<comment type="subunit">
    <text evidence="12">Homomultimer. Associates with the dally/ magu complex.</text>
</comment>
<evidence type="ECO:0000256" key="10">
    <source>
        <dbReference type="ARBA" id="ARBA00023329"/>
    </source>
</evidence>
<evidence type="ECO:0000256" key="5">
    <source>
        <dbReference type="ARBA" id="ARBA00022673"/>
    </source>
</evidence>
<gene>
    <name evidence="15" type="ORF">DdX_03575</name>
</gene>
<evidence type="ECO:0000256" key="14">
    <source>
        <dbReference type="SAM" id="Phobius"/>
    </source>
</evidence>
<evidence type="ECO:0000256" key="11">
    <source>
        <dbReference type="ARBA" id="ARBA00034111"/>
    </source>
</evidence>
<dbReference type="InterPro" id="IPR019365">
    <property type="entry name" value="TVP18/Ca-channel_flower"/>
</dbReference>
<evidence type="ECO:0000256" key="4">
    <source>
        <dbReference type="ARBA" id="ARBA00022568"/>
    </source>
</evidence>
<keyword evidence="10" id="KW-0968">Cytoplasmic vesicle</keyword>
<dbReference type="Proteomes" id="UP001201812">
    <property type="component" value="Unassembled WGS sequence"/>
</dbReference>
<evidence type="ECO:0000256" key="6">
    <source>
        <dbReference type="ARBA" id="ARBA00022692"/>
    </source>
</evidence>
<dbReference type="EMBL" id="JAKKPZ010000003">
    <property type="protein sequence ID" value="KAI1723416.1"/>
    <property type="molecule type" value="Genomic_DNA"/>
</dbReference>
<keyword evidence="4" id="KW-0106">Calcium</keyword>
<accession>A0AAD4RB55</accession>
<organism evidence="15 16">
    <name type="scientific">Ditylenchus destructor</name>
    <dbReference type="NCBI Taxonomy" id="166010"/>
    <lineage>
        <taxon>Eukaryota</taxon>
        <taxon>Metazoa</taxon>
        <taxon>Ecdysozoa</taxon>
        <taxon>Nematoda</taxon>
        <taxon>Chromadorea</taxon>
        <taxon>Rhabditida</taxon>
        <taxon>Tylenchina</taxon>
        <taxon>Tylenchomorpha</taxon>
        <taxon>Sphaerularioidea</taxon>
        <taxon>Anguinidae</taxon>
        <taxon>Anguininae</taxon>
        <taxon>Ditylenchus</taxon>
    </lineage>
</organism>
<dbReference type="GO" id="GO:0030672">
    <property type="term" value="C:synaptic vesicle membrane"/>
    <property type="evidence" value="ECO:0007669"/>
    <property type="project" value="UniProtKB-SubCell"/>
</dbReference>
<keyword evidence="4" id="KW-0109">Calcium transport</keyword>
<dbReference type="PANTHER" id="PTHR13314:SF2">
    <property type="entry name" value="CALCIUM CHANNEL FLOWER HOMOLOG"/>
    <property type="match status" value="1"/>
</dbReference>
<evidence type="ECO:0000256" key="2">
    <source>
        <dbReference type="ARBA" id="ARBA00010023"/>
    </source>
</evidence>
<evidence type="ECO:0000313" key="15">
    <source>
        <dbReference type="EMBL" id="KAI1723416.1"/>
    </source>
</evidence>
<feature type="region of interest" description="Disordered" evidence="13">
    <location>
        <begin position="158"/>
        <end position="177"/>
    </location>
</feature>
<keyword evidence="8 14" id="KW-0472">Membrane</keyword>
<evidence type="ECO:0000256" key="9">
    <source>
        <dbReference type="ARBA" id="ARBA00023273"/>
    </source>
</evidence>
<comment type="caution">
    <text evidence="15">The sequence shown here is derived from an EMBL/GenBank/DDBJ whole genome shotgun (WGS) entry which is preliminary data.</text>
</comment>
<dbReference type="AlphaFoldDB" id="A0AAD4RB55"/>
<feature type="transmembrane region" description="Helical" evidence="14">
    <location>
        <begin position="61"/>
        <end position="85"/>
    </location>
</feature>
<feature type="transmembrane region" description="Helical" evidence="14">
    <location>
        <begin position="97"/>
        <end position="114"/>
    </location>
</feature>
<dbReference type="GO" id="GO:0005262">
    <property type="term" value="F:calcium channel activity"/>
    <property type="evidence" value="ECO:0007669"/>
    <property type="project" value="UniProtKB-KW"/>
</dbReference>
<keyword evidence="4" id="KW-0813">Transport</keyword>
<comment type="subcellular location">
    <subcellularLocation>
        <location evidence="1">Cytoplasmic vesicle</location>
        <location evidence="1">Secretory vesicle</location>
        <location evidence="1">Synaptic vesicle membrane</location>
        <topology evidence="1">Multi-pass membrane protein</topology>
    </subcellularLocation>
    <subcellularLocation>
        <location evidence="11">Presynaptic cell membrane</location>
    </subcellularLocation>
</comment>
<dbReference type="SMART" id="SM01077">
    <property type="entry name" value="Cg6151-P"/>
    <property type="match status" value="1"/>
</dbReference>
<comment type="similarity">
    <text evidence="2">Belongs to the calcium channel flower family.</text>
</comment>
<feature type="transmembrane region" description="Helical" evidence="14">
    <location>
        <begin position="120"/>
        <end position="139"/>
    </location>
</feature>
<dbReference type="Pfam" id="PF10233">
    <property type="entry name" value="Cg6151-P"/>
    <property type="match status" value="1"/>
</dbReference>
<evidence type="ECO:0000256" key="1">
    <source>
        <dbReference type="ARBA" id="ARBA00004644"/>
    </source>
</evidence>
<dbReference type="GO" id="GO:0016192">
    <property type="term" value="P:vesicle-mediated transport"/>
    <property type="evidence" value="ECO:0007669"/>
    <property type="project" value="TreeGrafter"/>
</dbReference>
<keyword evidence="7 14" id="KW-1133">Transmembrane helix</keyword>
<feature type="transmembrane region" description="Helical" evidence="14">
    <location>
        <begin position="33"/>
        <end position="55"/>
    </location>
</feature>
<keyword evidence="4" id="KW-0406">Ion transport</keyword>
<evidence type="ECO:0000256" key="13">
    <source>
        <dbReference type="SAM" id="MobiDB-lite"/>
    </source>
</evidence>
<keyword evidence="16" id="KW-1185">Reference proteome</keyword>
<keyword evidence="9" id="KW-0966">Cell projection</keyword>
<keyword evidence="5" id="KW-0107">Calcium channel</keyword>
<dbReference type="PANTHER" id="PTHR13314">
    <property type="entry name" value="CALCIUM CHANNEL FLOWER HOMOLOG"/>
    <property type="match status" value="1"/>
</dbReference>
<dbReference type="GO" id="GO:0042734">
    <property type="term" value="C:presynaptic membrane"/>
    <property type="evidence" value="ECO:0007669"/>
    <property type="project" value="UniProtKB-SubCell"/>
</dbReference>
<sequence>MGQAASSAQTQMQTEHDPNAAFPWWIRYLAKGLGIVGGFVAMFFAVLGFISLTATCIMASFFQLVAGFLIVALEAPFCCAFVDFIEKIAQFSESRAYWHKAAIYCIMGVIPMIFCIEVNTLLGGGMIVASGIVYGFMALGKKADRSAMMGFGGQDPAWSPQVNQPGSVSAPKAFNQP</sequence>
<keyword evidence="6 14" id="KW-0812">Transmembrane</keyword>
<evidence type="ECO:0000313" key="16">
    <source>
        <dbReference type="Proteomes" id="UP001201812"/>
    </source>
</evidence>
<evidence type="ECO:0000256" key="3">
    <source>
        <dbReference type="ARBA" id="ARBA00016120"/>
    </source>
</evidence>
<protein>
    <recommendedName>
        <fullName evidence="3">Calcium channel flower</fullName>
    </recommendedName>
</protein>
<keyword evidence="5" id="KW-0407">Ion channel</keyword>
<name>A0AAD4RB55_9BILA</name>
<evidence type="ECO:0000256" key="12">
    <source>
        <dbReference type="ARBA" id="ARBA00046506"/>
    </source>
</evidence>
<evidence type="ECO:0000256" key="7">
    <source>
        <dbReference type="ARBA" id="ARBA00022989"/>
    </source>
</evidence>
<reference evidence="15" key="1">
    <citation type="submission" date="2022-01" db="EMBL/GenBank/DDBJ databases">
        <title>Genome Sequence Resource for Two Populations of Ditylenchus destructor, the Migratory Endoparasitic Phytonematode.</title>
        <authorList>
            <person name="Zhang H."/>
            <person name="Lin R."/>
            <person name="Xie B."/>
        </authorList>
    </citation>
    <scope>NUCLEOTIDE SEQUENCE</scope>
    <source>
        <strain evidence="15">BazhouSP</strain>
    </source>
</reference>
<proteinExistence type="inferred from homology"/>